<organism evidence="1 2">
    <name type="scientific">Chryseobacterium aquaeductus</name>
    <dbReference type="NCBI Taxonomy" id="2675056"/>
    <lineage>
        <taxon>Bacteria</taxon>
        <taxon>Pseudomonadati</taxon>
        <taxon>Bacteroidota</taxon>
        <taxon>Flavobacteriia</taxon>
        <taxon>Flavobacteriales</taxon>
        <taxon>Weeksellaceae</taxon>
        <taxon>Chryseobacterium group</taxon>
        <taxon>Chryseobacterium</taxon>
    </lineage>
</organism>
<protein>
    <recommendedName>
        <fullName evidence="3">GLPGLI family protein</fullName>
    </recommendedName>
</protein>
<name>A0A9N8MG74_9FLAO</name>
<dbReference type="EMBL" id="CAJIMS010000001">
    <property type="protein sequence ID" value="CAD7806559.1"/>
    <property type="molecule type" value="Genomic_DNA"/>
</dbReference>
<reference evidence="1" key="1">
    <citation type="submission" date="2020-12" db="EMBL/GenBank/DDBJ databases">
        <authorList>
            <person name="Rodrigo-Torres L."/>
            <person name="Arahal R. D."/>
            <person name="Lucena T."/>
        </authorList>
    </citation>
    <scope>NUCLEOTIDE SEQUENCE</scope>
    <source>
        <strain evidence="1">CECT 9390</strain>
    </source>
</reference>
<evidence type="ECO:0000313" key="1">
    <source>
        <dbReference type="EMBL" id="CAD7806559.1"/>
    </source>
</evidence>
<dbReference type="Proteomes" id="UP000662618">
    <property type="component" value="Unassembled WGS sequence"/>
</dbReference>
<dbReference type="InterPro" id="IPR005901">
    <property type="entry name" value="GLPGLI"/>
</dbReference>
<gene>
    <name evidence="1" type="ORF">CHRY9390_01528</name>
</gene>
<accession>A0A9N8MG74</accession>
<comment type="caution">
    <text evidence="1">The sequence shown here is derived from an EMBL/GenBank/DDBJ whole genome shotgun (WGS) entry which is preliminary data.</text>
</comment>
<dbReference type="RefSeq" id="WP_162087928.1">
    <property type="nucleotide sequence ID" value="NZ_CAJIMS010000001.1"/>
</dbReference>
<evidence type="ECO:0008006" key="3">
    <source>
        <dbReference type="Google" id="ProtNLM"/>
    </source>
</evidence>
<keyword evidence="2" id="KW-1185">Reference proteome</keyword>
<dbReference type="NCBIfam" id="TIGR01200">
    <property type="entry name" value="GLPGLI"/>
    <property type="match status" value="1"/>
</dbReference>
<proteinExistence type="predicted"/>
<dbReference type="Pfam" id="PF22252">
    <property type="entry name" value="PNGase_F-II_N"/>
    <property type="match status" value="1"/>
</dbReference>
<evidence type="ECO:0000313" key="2">
    <source>
        <dbReference type="Proteomes" id="UP000662618"/>
    </source>
</evidence>
<dbReference type="AlphaFoldDB" id="A0A9N8MG74"/>
<sequence>MNWKILFRTVSVVMILFFNVSQGQNYKVFYDMVYKTDSSDSETQKKAMVLLIKDNQSKFFSQEQLINDSVIIEKQKTNGKALKKYDYNFMTIKDNQEKKLHKFNAILRDLYKITESMPVFNWIITGETKTINTFTCQKATLNYANRSWEAWFTTDIALHEGPYVFNGLPGLIISLKDSKNNYEFSFSGLKKNEVLNVDYLSTKPFEVTAKQFNKALLDHYNDPYREMKAGNIKVRWQDEDGKEFKPDYKELTKTEQKNIKKHNNPIELTEAIHYPTK</sequence>